<organism evidence="3 4">
    <name type="scientific">Nannochloropsis gaditana</name>
    <dbReference type="NCBI Taxonomy" id="72520"/>
    <lineage>
        <taxon>Eukaryota</taxon>
        <taxon>Sar</taxon>
        <taxon>Stramenopiles</taxon>
        <taxon>Ochrophyta</taxon>
        <taxon>Eustigmatophyceae</taxon>
        <taxon>Eustigmatales</taxon>
        <taxon>Monodopsidaceae</taxon>
        <taxon>Nannochloropsis</taxon>
    </lineage>
</organism>
<keyword evidence="2" id="KW-0812">Transmembrane</keyword>
<name>W7T3L1_9STRA</name>
<proteinExistence type="predicted"/>
<sequence length="477" mass="52761">MIHAHFCMSFCTDLTEYTMKFCSHVLIMALAIAFLVHKTTEAVGNNGARSRLVSKLKREVAAKEFSSAKYHNAVLNKIEHKGNKEWSAVGGKEAISPESKSDLVGEEMRFLEEAEEEVEENDEEEDEDDDWDDDEFEDDDDSEVEEKDASPIKNQPALQGEVLIVEGSDKDDLAAALKQVGATNEDIEEILEEEAAFEKLENEIEHAMDADSGTPNEAEAEEAGWKTGTDKAAKAMTQKESDANKGKVAADVDNLEEGDTMKMDEESRGVDESDEDKEQDEDEHDEDEDGDDDEDEDDEDEDQDQDGEEVENENEIEDEDKEGEHKNGLDNTVEAEGIINDRKEDKKGVSEFKDGQASMATDKSSTIAGRLVDQSYTQQDSASTSTLAASGETKLDKTHGAGRNNFWIVSGIGGVVLVAALLISRNRRRFSNGNNMLNTTAFGSNVNHDPFGMDANSSVTQHYDQYRRVTTHDSRAA</sequence>
<dbReference type="Proteomes" id="UP000019335">
    <property type="component" value="Unassembled WGS sequence"/>
</dbReference>
<feature type="compositionally biased region" description="Acidic residues" evidence="1">
    <location>
        <begin position="272"/>
        <end position="321"/>
    </location>
</feature>
<accession>W7T3L1</accession>
<reference evidence="3 4" key="1">
    <citation type="journal article" date="2014" name="Mol. Plant">
        <title>Chromosome Scale Genome Assembly and Transcriptome Profiling of Nannochloropsis gaditana in Nitrogen Depletion.</title>
        <authorList>
            <person name="Corteggiani Carpinelli E."/>
            <person name="Telatin A."/>
            <person name="Vitulo N."/>
            <person name="Forcato C."/>
            <person name="D'Angelo M."/>
            <person name="Schiavon R."/>
            <person name="Vezzi A."/>
            <person name="Giacometti G.M."/>
            <person name="Morosinotto T."/>
            <person name="Valle G."/>
        </authorList>
    </citation>
    <scope>NUCLEOTIDE SEQUENCE [LARGE SCALE GENOMIC DNA]</scope>
    <source>
        <strain evidence="3 4">B-31</strain>
    </source>
</reference>
<dbReference type="AlphaFoldDB" id="W7T3L1"/>
<dbReference type="OrthoDB" id="10494496at2759"/>
<comment type="caution">
    <text evidence="3">The sequence shown here is derived from an EMBL/GenBank/DDBJ whole genome shotgun (WGS) entry which is preliminary data.</text>
</comment>
<dbReference type="EMBL" id="AZIL01002467">
    <property type="protein sequence ID" value="EWM21505.1"/>
    <property type="molecule type" value="Genomic_DNA"/>
</dbReference>
<evidence type="ECO:0000256" key="1">
    <source>
        <dbReference type="SAM" id="MobiDB-lite"/>
    </source>
</evidence>
<keyword evidence="4" id="KW-1185">Reference proteome</keyword>
<feature type="transmembrane region" description="Helical" evidence="2">
    <location>
        <begin position="406"/>
        <end position="423"/>
    </location>
</feature>
<feature type="compositionally biased region" description="Basic and acidic residues" evidence="1">
    <location>
        <begin position="228"/>
        <end position="250"/>
    </location>
</feature>
<feature type="region of interest" description="Disordered" evidence="1">
    <location>
        <begin position="207"/>
        <end position="366"/>
    </location>
</feature>
<evidence type="ECO:0000313" key="4">
    <source>
        <dbReference type="Proteomes" id="UP000019335"/>
    </source>
</evidence>
<feature type="compositionally biased region" description="Basic and acidic residues" evidence="1">
    <location>
        <begin position="259"/>
        <end position="271"/>
    </location>
</feature>
<keyword evidence="2" id="KW-1133">Transmembrane helix</keyword>
<evidence type="ECO:0000256" key="2">
    <source>
        <dbReference type="SAM" id="Phobius"/>
    </source>
</evidence>
<feature type="region of interest" description="Disordered" evidence="1">
    <location>
        <begin position="111"/>
        <end position="160"/>
    </location>
</feature>
<gene>
    <name evidence="3" type="ORF">Naga_100019g50</name>
</gene>
<keyword evidence="2" id="KW-0472">Membrane</keyword>
<protein>
    <submittedName>
        <fullName evidence="3">Uncharacterized protein</fullName>
    </submittedName>
</protein>
<feature type="compositionally biased region" description="Acidic residues" evidence="1">
    <location>
        <begin position="113"/>
        <end position="146"/>
    </location>
</feature>
<feature type="compositionally biased region" description="Basic and acidic residues" evidence="1">
    <location>
        <begin position="339"/>
        <end position="354"/>
    </location>
</feature>
<evidence type="ECO:0000313" key="3">
    <source>
        <dbReference type="EMBL" id="EWM21505.1"/>
    </source>
</evidence>